<feature type="coiled-coil region" evidence="1">
    <location>
        <begin position="221"/>
        <end position="258"/>
    </location>
</feature>
<evidence type="ECO:0000313" key="4">
    <source>
        <dbReference type="EMBL" id="SEK86880.1"/>
    </source>
</evidence>
<dbReference type="Pfam" id="PF13514">
    <property type="entry name" value="AAA_27"/>
    <property type="match status" value="1"/>
</dbReference>
<evidence type="ECO:0000256" key="1">
    <source>
        <dbReference type="SAM" id="Coils"/>
    </source>
</evidence>
<dbReference type="STRING" id="1396821.SAMN05444515_10624"/>
<dbReference type="PANTHER" id="PTHR41259:SF1">
    <property type="entry name" value="DOUBLE-STRAND BREAK REPAIR RAD50 ATPASE, PUTATIVE-RELATED"/>
    <property type="match status" value="1"/>
</dbReference>
<evidence type="ECO:0000313" key="5">
    <source>
        <dbReference type="Proteomes" id="UP000199256"/>
    </source>
</evidence>
<feature type="domain" description="YhaN AAA" evidence="3">
    <location>
        <begin position="1"/>
        <end position="221"/>
    </location>
</feature>
<dbReference type="Gene3D" id="3.40.50.300">
    <property type="entry name" value="P-loop containing nucleotide triphosphate hydrolases"/>
    <property type="match status" value="2"/>
</dbReference>
<dbReference type="RefSeq" id="WP_177169879.1">
    <property type="nucleotide sequence ID" value="NZ_FOAA01000006.1"/>
</dbReference>
<dbReference type="EMBL" id="FOAA01000006">
    <property type="protein sequence ID" value="SEK86880.1"/>
    <property type="molecule type" value="Genomic_DNA"/>
</dbReference>
<proteinExistence type="predicted"/>
<keyword evidence="1" id="KW-0175">Coiled coil</keyword>
<dbReference type="SUPFAM" id="SSF52540">
    <property type="entry name" value="P-loop containing nucleoside triphosphate hydrolases"/>
    <property type="match status" value="1"/>
</dbReference>
<name>A0A1H7KK49_9GAMM</name>
<dbReference type="AlphaFoldDB" id="A0A1H7KK49"/>
<reference evidence="5" key="1">
    <citation type="submission" date="2016-10" db="EMBL/GenBank/DDBJ databases">
        <authorList>
            <person name="Varghese N."/>
            <person name="Submissions S."/>
        </authorList>
    </citation>
    <scope>NUCLEOTIDE SEQUENCE [LARGE SCALE GENOMIC DNA]</scope>
    <source>
        <strain evidence="5">DSM 241</strain>
    </source>
</reference>
<dbReference type="InterPro" id="IPR038734">
    <property type="entry name" value="YhaN_AAA"/>
</dbReference>
<feature type="region of interest" description="Disordered" evidence="2">
    <location>
        <begin position="99"/>
        <end position="118"/>
    </location>
</feature>
<dbReference type="PANTHER" id="PTHR41259">
    <property type="entry name" value="DOUBLE-STRAND BREAK REPAIR RAD50 ATPASE, PUTATIVE-RELATED"/>
    <property type="match status" value="1"/>
</dbReference>
<keyword evidence="5" id="KW-1185">Reference proteome</keyword>
<organism evidence="4 5">
    <name type="scientific">Ectothiorhodospira marina</name>
    <dbReference type="NCBI Taxonomy" id="1396821"/>
    <lineage>
        <taxon>Bacteria</taxon>
        <taxon>Pseudomonadati</taxon>
        <taxon>Pseudomonadota</taxon>
        <taxon>Gammaproteobacteria</taxon>
        <taxon>Chromatiales</taxon>
        <taxon>Ectothiorhodospiraceae</taxon>
        <taxon>Ectothiorhodospira</taxon>
    </lineage>
</organism>
<dbReference type="Proteomes" id="UP000199256">
    <property type="component" value="Unassembled WGS sequence"/>
</dbReference>
<feature type="coiled-coil region" evidence="1">
    <location>
        <begin position="407"/>
        <end position="537"/>
    </location>
</feature>
<accession>A0A1H7KK49</accession>
<feature type="coiled-coil region" evidence="1">
    <location>
        <begin position="282"/>
        <end position="363"/>
    </location>
</feature>
<protein>
    <submittedName>
        <fullName evidence="4">Uncharacterized protein YhaN</fullName>
    </submittedName>
</protein>
<feature type="coiled-coil region" evidence="1">
    <location>
        <begin position="605"/>
        <end position="632"/>
    </location>
</feature>
<dbReference type="InterPro" id="IPR027417">
    <property type="entry name" value="P-loop_NTPase"/>
</dbReference>
<sequence length="1181" mass="132368">MKLIRLDLQAFGPFTDTRIVFGEAEDGQDANGLHLIHGPNEAGKSSALRAMTDLRFGIPERSRDNFVHDFKRLRIAGMFVDARRQPVYLVRRKGRGVTLHRPDTKETPLTDAPAATPEQEQQLTGGLTREAFEAMFGLDHLRLREGGNRLLKGEGELGSALFEASAGTRGIASILEALDADAKGLFSPHSRATQAVINEARATLEAQRKVHREALTRPAQWQSLERAHQQALEELTTLETRREEAQRHERDLAALRTVAPLLEELDRLRKELTSLDAIPDLAAEAREERLAAQQARSRAQQDLRDAEAQWQECERRLQAQVIEMPLLAHAASIERLSGRLETVTEARVELHRQQARVEQLDVRLAEQVHRLGSEADVKRLLKNLPSAADRAGLEADLNALAVIGPRLEDRRARLEALEAAEREAQDDALEPEVAASENLAQALHQARALGEMTTDAQALERDQDDLRSQVQQHLIDLGQTNLQAVREIQPLMQAQLDETRDAMDAVDDTLRGLKEEATRLQRDMQEQSRQLEQLTAGGRVVTLDTLREARAWRDALWSRLRQVYVAGEGTPESAINDLDLARPLPESFEAAQVQADHQADQLRENAGQAARIQECQSRLKAMEERHQEIQAQHMQGVREYEALREQWRARLNAQGLPDLSPDALGQWQGRRETLLELTRRLERLERDKSARHEQRRQAVEALRQALTAVGERPAGTDLATLIEQAGAWERQATAAQGRRQEREHHARLRQKDRAALTREIEVMEQEWQARSRSVAAWHDRLGLPVEAVPAAVRARLEELDALEALRVEREDMLAAQARQQSLVRDFQDQVATLADLLGEPPPGSPDDYTGQLQTRLRVARERDHQRAMGLQEQSAAAASRARAREALDIQAGALEALCQAAGVAVEEDLPEIEARADRKRQVRRVLEERQRQLTQASSQSEAELRKRLEGLDVIAIEADQARCQADIERLGQRVAEARRVEERTRRDLEAVDTSDEAAQAREAMESAAACIQGAIRPWMRLRLAHALLQEALKQFRQRSQAPMVASASKYLALMTGGRYTHLEADESQDVPVLKAMRDDGNLIGVDAMSEGTRDQLYLALRLAALELRRASHPGMPLILDDVLMTSDDVRAGLILQALAQFAGAGQVMLFTHHRHLLEVARGAVDAHALRIHELGMERCAG</sequence>
<gene>
    <name evidence="4" type="ORF">SAMN05444515_10624</name>
</gene>
<evidence type="ECO:0000256" key="2">
    <source>
        <dbReference type="SAM" id="MobiDB-lite"/>
    </source>
</evidence>
<evidence type="ECO:0000259" key="3">
    <source>
        <dbReference type="Pfam" id="PF13514"/>
    </source>
</evidence>